<dbReference type="EMBL" id="SNXO01000014">
    <property type="protein sequence ID" value="TDP56455.1"/>
    <property type="molecule type" value="Genomic_DNA"/>
</dbReference>
<feature type="domain" description="CN hydrolase" evidence="3">
    <location>
        <begin position="1"/>
        <end position="246"/>
    </location>
</feature>
<dbReference type="PROSITE" id="PS01227">
    <property type="entry name" value="UPF0012"/>
    <property type="match status" value="1"/>
</dbReference>
<dbReference type="PROSITE" id="PS50263">
    <property type="entry name" value="CN_HYDROLASE"/>
    <property type="match status" value="1"/>
</dbReference>
<reference evidence="4 5" key="1">
    <citation type="submission" date="2019-03" db="EMBL/GenBank/DDBJ databases">
        <title>Genomic Encyclopedia of Type Strains, Phase IV (KMG-IV): sequencing the most valuable type-strain genomes for metagenomic binning, comparative biology and taxonomic classification.</title>
        <authorList>
            <person name="Goeker M."/>
        </authorList>
    </citation>
    <scope>NUCLEOTIDE SEQUENCE [LARGE SCALE GENOMIC DNA]</scope>
    <source>
        <strain evidence="4 5">DSM 28287</strain>
    </source>
</reference>
<dbReference type="InterPro" id="IPR045254">
    <property type="entry name" value="Nit1/2_C-N_Hydrolase"/>
</dbReference>
<dbReference type="RefSeq" id="WP_133528325.1">
    <property type="nucleotide sequence ID" value="NZ_CALCQM010000053.1"/>
</dbReference>
<keyword evidence="5" id="KW-1185">Reference proteome</keyword>
<dbReference type="Gene3D" id="3.60.110.10">
    <property type="entry name" value="Carbon-nitrogen hydrolase"/>
    <property type="match status" value="1"/>
</dbReference>
<dbReference type="AlphaFoldDB" id="A0A4R6Q3E1"/>
<dbReference type="InterPro" id="IPR036526">
    <property type="entry name" value="C-N_Hydrolase_sf"/>
</dbReference>
<dbReference type="SUPFAM" id="SSF56317">
    <property type="entry name" value="Carbon-nitrogen hydrolase"/>
    <property type="match status" value="1"/>
</dbReference>
<evidence type="ECO:0000256" key="2">
    <source>
        <dbReference type="ARBA" id="ARBA00022801"/>
    </source>
</evidence>
<dbReference type="PANTHER" id="PTHR23088:SF30">
    <property type="entry name" value="OMEGA-AMIDASE NIT2"/>
    <property type="match status" value="1"/>
</dbReference>
<organism evidence="4 5">
    <name type="scientific">Aminicella lysinilytica</name>
    <dbReference type="NCBI Taxonomy" id="433323"/>
    <lineage>
        <taxon>Bacteria</taxon>
        <taxon>Bacillati</taxon>
        <taxon>Bacillota</taxon>
        <taxon>Clostridia</taxon>
        <taxon>Peptostreptococcales</taxon>
        <taxon>Anaerovoracaceae</taxon>
        <taxon>Aminicella</taxon>
    </lineage>
</organism>
<dbReference type="GO" id="GO:0006107">
    <property type="term" value="P:oxaloacetate metabolic process"/>
    <property type="evidence" value="ECO:0007669"/>
    <property type="project" value="TreeGrafter"/>
</dbReference>
<dbReference type="GO" id="GO:0050152">
    <property type="term" value="F:omega-amidase activity"/>
    <property type="evidence" value="ECO:0007669"/>
    <property type="project" value="TreeGrafter"/>
</dbReference>
<proteinExistence type="inferred from homology"/>
<dbReference type="Proteomes" id="UP000295500">
    <property type="component" value="Unassembled WGS sequence"/>
</dbReference>
<dbReference type="InterPro" id="IPR001110">
    <property type="entry name" value="UPF0012_CS"/>
</dbReference>
<dbReference type="GO" id="GO:0006528">
    <property type="term" value="P:asparagine metabolic process"/>
    <property type="evidence" value="ECO:0007669"/>
    <property type="project" value="TreeGrafter"/>
</dbReference>
<gene>
    <name evidence="4" type="ORF">EV211_11429</name>
</gene>
<dbReference type="OrthoDB" id="9811121at2"/>
<protein>
    <submittedName>
        <fullName evidence="4">Putative amidohydrolase</fullName>
    </submittedName>
</protein>
<comment type="similarity">
    <text evidence="1">Belongs to the carbon-nitrogen hydrolase superfamily. NIT1/NIT2 family.</text>
</comment>
<evidence type="ECO:0000313" key="4">
    <source>
        <dbReference type="EMBL" id="TDP56455.1"/>
    </source>
</evidence>
<dbReference type="InterPro" id="IPR003010">
    <property type="entry name" value="C-N_Hydrolase"/>
</dbReference>
<comment type="caution">
    <text evidence="4">The sequence shown here is derived from an EMBL/GenBank/DDBJ whole genome shotgun (WGS) entry which is preliminary data.</text>
</comment>
<evidence type="ECO:0000256" key="1">
    <source>
        <dbReference type="ARBA" id="ARBA00010613"/>
    </source>
</evidence>
<dbReference type="PANTHER" id="PTHR23088">
    <property type="entry name" value="NITRILASE-RELATED"/>
    <property type="match status" value="1"/>
</dbReference>
<dbReference type="Pfam" id="PF00795">
    <property type="entry name" value="CN_hydrolase"/>
    <property type="match status" value="1"/>
</dbReference>
<sequence length="272" mass="30486">MKIAQIQMSPLEGRFQSLEVARQMINEQVPQDTDLIALPEMFACPYQVKNFPQYAETEGGEMWQLCSAIAKERHCYFSAGSVPEAGEDGKVYNTAYVFGRDGSQIAKHRKVHLFDINIKDGQHFRESETLTAGDSVTTFETEFGTFGLAVCYDVRFPELFRLMALKGARLILVPASFNMTTGPAHWELTFRSQAMFSQAFVIATATSQADGASYRSYGHSLCADPWGQMIAELEDAPGVLLTDIDLSRADEVRRQLPLLTGRRTDVYRLEEV</sequence>
<accession>A0A4R6Q3E1</accession>
<dbReference type="GO" id="GO:0006541">
    <property type="term" value="P:glutamine metabolic process"/>
    <property type="evidence" value="ECO:0007669"/>
    <property type="project" value="TreeGrafter"/>
</dbReference>
<evidence type="ECO:0000313" key="5">
    <source>
        <dbReference type="Proteomes" id="UP000295500"/>
    </source>
</evidence>
<dbReference type="CDD" id="cd07572">
    <property type="entry name" value="nit"/>
    <property type="match status" value="1"/>
</dbReference>
<name>A0A4R6Q3E1_9FIRM</name>
<evidence type="ECO:0000259" key="3">
    <source>
        <dbReference type="PROSITE" id="PS50263"/>
    </source>
</evidence>
<keyword evidence="2 4" id="KW-0378">Hydrolase</keyword>